<keyword evidence="4" id="KW-1185">Reference proteome</keyword>
<feature type="transmembrane region" description="Helical" evidence="1">
    <location>
        <begin position="6"/>
        <end position="26"/>
    </location>
</feature>
<dbReference type="InterPro" id="IPR011330">
    <property type="entry name" value="Glyco_hydro/deAcase_b/a-brl"/>
</dbReference>
<dbReference type="AlphaFoldDB" id="A0A1Y1VDC7"/>
<accession>A0A1Y1VDC7</accession>
<gene>
    <name evidence="3" type="ORF">BCR36DRAFT_350884</name>
</gene>
<dbReference type="OrthoDB" id="407355at2759"/>
<dbReference type="GO" id="GO:0005975">
    <property type="term" value="P:carbohydrate metabolic process"/>
    <property type="evidence" value="ECO:0007669"/>
    <property type="project" value="InterPro"/>
</dbReference>
<feature type="transmembrane region" description="Helical" evidence="1">
    <location>
        <begin position="275"/>
        <end position="293"/>
    </location>
</feature>
<dbReference type="SUPFAM" id="SSF88713">
    <property type="entry name" value="Glycoside hydrolase/deacetylase"/>
    <property type="match status" value="1"/>
</dbReference>
<sequence length="294" mass="33118">MAGNKLNSFRITVILVVFVMLCYVDWSPSAKQRSRRSPLSTRSTTIYNSCQNNGDIGVSFNDGPTETTSSILEILKDNNVKATFHLDSSNIKDTNKDIVKAIVNDGHLIGLKLASTLKLEQLKGLGINEIKEELEKEAKIIMDATGVNPKFIRLPSDLDKNENYLKAIDELGFILTDSVIDLSEKKNVDEFVKLYEEKLKKDYNKDTKTYPKFIDNNQDGLENLTEAWKKIITLFENYNAKPVTLDVCTGVKDKYRTENVSNNKSDSKSGANPKMITSFGSLILSIIIALYFFY</sequence>
<dbReference type="CDD" id="cd10917">
    <property type="entry name" value="CE4_NodB_like_6s_7s"/>
    <property type="match status" value="1"/>
</dbReference>
<evidence type="ECO:0000313" key="3">
    <source>
        <dbReference type="EMBL" id="ORX51847.1"/>
    </source>
</evidence>
<proteinExistence type="predicted"/>
<reference evidence="3 4" key="1">
    <citation type="submission" date="2016-08" db="EMBL/GenBank/DDBJ databases">
        <title>Genomes of anaerobic fungi encode conserved fungal cellulosomes for biomass hydrolysis.</title>
        <authorList>
            <consortium name="DOE Joint Genome Institute"/>
            <person name="Haitjema C.H."/>
            <person name="Gilmore S.P."/>
            <person name="Henske J.K."/>
            <person name="Solomon K.V."/>
            <person name="De Groot R."/>
            <person name="Kuo A."/>
            <person name="Mondo S.J."/>
            <person name="Salamov A.A."/>
            <person name="Labutti K."/>
            <person name="Zhao Z."/>
            <person name="Chiniquy J."/>
            <person name="Barry K."/>
            <person name="Brewer H.M."/>
            <person name="Purvine S.O."/>
            <person name="Wright A.T."/>
            <person name="Boxma B."/>
            <person name="Van Alen T."/>
            <person name="Hackstein J.H."/>
            <person name="Baker S.E."/>
            <person name="Grigoriev I.V."/>
            <person name="O'Malley M.A."/>
        </authorList>
    </citation>
    <scope>NUCLEOTIDE SEQUENCE [LARGE SCALE GENOMIC DNA]</scope>
    <source>
        <strain evidence="4">finn</strain>
    </source>
</reference>
<keyword evidence="1" id="KW-1133">Transmembrane helix</keyword>
<keyword evidence="3" id="KW-0378">Hydrolase</keyword>
<evidence type="ECO:0000313" key="4">
    <source>
        <dbReference type="Proteomes" id="UP000193719"/>
    </source>
</evidence>
<evidence type="ECO:0000259" key="2">
    <source>
        <dbReference type="PROSITE" id="PS51677"/>
    </source>
</evidence>
<dbReference type="EMBL" id="MCFH01000017">
    <property type="protein sequence ID" value="ORX51847.1"/>
    <property type="molecule type" value="Genomic_DNA"/>
</dbReference>
<name>A0A1Y1VDC7_9FUNG</name>
<organism evidence="3 4">
    <name type="scientific">Piromyces finnis</name>
    <dbReference type="NCBI Taxonomy" id="1754191"/>
    <lineage>
        <taxon>Eukaryota</taxon>
        <taxon>Fungi</taxon>
        <taxon>Fungi incertae sedis</taxon>
        <taxon>Chytridiomycota</taxon>
        <taxon>Chytridiomycota incertae sedis</taxon>
        <taxon>Neocallimastigomycetes</taxon>
        <taxon>Neocallimastigales</taxon>
        <taxon>Neocallimastigaceae</taxon>
        <taxon>Piromyces</taxon>
    </lineage>
</organism>
<reference evidence="3 4" key="2">
    <citation type="submission" date="2016-08" db="EMBL/GenBank/DDBJ databases">
        <title>Pervasive Adenine N6-methylation of Active Genes in Fungi.</title>
        <authorList>
            <consortium name="DOE Joint Genome Institute"/>
            <person name="Mondo S.J."/>
            <person name="Dannebaum R.O."/>
            <person name="Kuo R.C."/>
            <person name="Labutti K."/>
            <person name="Haridas S."/>
            <person name="Kuo A."/>
            <person name="Salamov A."/>
            <person name="Ahrendt S.R."/>
            <person name="Lipzen A."/>
            <person name="Sullivan W."/>
            <person name="Andreopoulos W.B."/>
            <person name="Clum A."/>
            <person name="Lindquist E."/>
            <person name="Daum C."/>
            <person name="Ramamoorthy G.K."/>
            <person name="Gryganskyi A."/>
            <person name="Culley D."/>
            <person name="Magnuson J.K."/>
            <person name="James T.Y."/>
            <person name="O'Malley M.A."/>
            <person name="Stajich J.E."/>
            <person name="Spatafora J.W."/>
            <person name="Visel A."/>
            <person name="Grigoriev I.V."/>
        </authorList>
    </citation>
    <scope>NUCLEOTIDE SEQUENCE [LARGE SCALE GENOMIC DNA]</scope>
    <source>
        <strain evidence="4">finn</strain>
    </source>
</reference>
<dbReference type="GO" id="GO:0004099">
    <property type="term" value="F:chitin deacetylase activity"/>
    <property type="evidence" value="ECO:0007669"/>
    <property type="project" value="UniProtKB-ARBA"/>
</dbReference>
<keyword evidence="1" id="KW-0812">Transmembrane</keyword>
<dbReference type="Proteomes" id="UP000193719">
    <property type="component" value="Unassembled WGS sequence"/>
</dbReference>
<protein>
    <submittedName>
        <fullName evidence="3">Glycoside hydrolase/deacetylase</fullName>
    </submittedName>
</protein>
<feature type="domain" description="NodB homology" evidence="2">
    <location>
        <begin position="54"/>
        <end position="294"/>
    </location>
</feature>
<dbReference type="InterPro" id="IPR002509">
    <property type="entry name" value="NODB_dom"/>
</dbReference>
<dbReference type="InterPro" id="IPR050248">
    <property type="entry name" value="Polysacc_deacetylase_ArnD"/>
</dbReference>
<dbReference type="Gene3D" id="3.20.20.370">
    <property type="entry name" value="Glycoside hydrolase/deacetylase"/>
    <property type="match status" value="1"/>
</dbReference>
<evidence type="ECO:0000256" key="1">
    <source>
        <dbReference type="SAM" id="Phobius"/>
    </source>
</evidence>
<dbReference type="STRING" id="1754191.A0A1Y1VDC7"/>
<dbReference type="GO" id="GO:0009272">
    <property type="term" value="P:fungal-type cell wall biogenesis"/>
    <property type="evidence" value="ECO:0007669"/>
    <property type="project" value="UniProtKB-ARBA"/>
</dbReference>
<dbReference type="PROSITE" id="PS51677">
    <property type="entry name" value="NODB"/>
    <property type="match status" value="1"/>
</dbReference>
<comment type="caution">
    <text evidence="3">The sequence shown here is derived from an EMBL/GenBank/DDBJ whole genome shotgun (WGS) entry which is preliminary data.</text>
</comment>
<keyword evidence="1" id="KW-0472">Membrane</keyword>
<dbReference type="Pfam" id="PF01522">
    <property type="entry name" value="Polysacc_deac_1"/>
    <property type="match status" value="1"/>
</dbReference>
<dbReference type="PANTHER" id="PTHR10587">
    <property type="entry name" value="GLYCOSYL TRANSFERASE-RELATED"/>
    <property type="match status" value="1"/>
</dbReference>